<organism evidence="1">
    <name type="scientific">viral metagenome</name>
    <dbReference type="NCBI Taxonomy" id="1070528"/>
    <lineage>
        <taxon>unclassified sequences</taxon>
        <taxon>metagenomes</taxon>
        <taxon>organismal metagenomes</taxon>
    </lineage>
</organism>
<evidence type="ECO:0000313" key="1">
    <source>
        <dbReference type="EMBL" id="QHT38974.1"/>
    </source>
</evidence>
<name>A0A6C0FD80_9ZZZZ</name>
<proteinExistence type="predicted"/>
<dbReference type="EMBL" id="MN738838">
    <property type="protein sequence ID" value="QHT38974.1"/>
    <property type="molecule type" value="Genomic_DNA"/>
</dbReference>
<dbReference type="AlphaFoldDB" id="A0A6C0FD80"/>
<protein>
    <submittedName>
        <fullName evidence="1">Uncharacterized protein</fullName>
    </submittedName>
</protein>
<reference evidence="1" key="1">
    <citation type="journal article" date="2020" name="Nature">
        <title>Giant virus diversity and host interactions through global metagenomics.</title>
        <authorList>
            <person name="Schulz F."/>
            <person name="Roux S."/>
            <person name="Paez-Espino D."/>
            <person name="Jungbluth S."/>
            <person name="Walsh D.A."/>
            <person name="Denef V.J."/>
            <person name="McMahon K.D."/>
            <person name="Konstantinidis K.T."/>
            <person name="Eloe-Fadrosh E.A."/>
            <person name="Kyrpides N.C."/>
            <person name="Woyke T."/>
        </authorList>
    </citation>
    <scope>NUCLEOTIDE SEQUENCE</scope>
    <source>
        <strain evidence="1">GVMAG-S-ERX556126-94</strain>
    </source>
</reference>
<sequence>MNCLKVNPELLIKRIDIKLRDNEYTFLNILNEYNILSNIYYEYLCGIDEYKLKNVWNHVISRWNTMKLSLKSNSEFKNSEYSFGEYHQIHHIINDETLNTLLKDFINDSPVRCFFVANCIQNYIYPK</sequence>
<accession>A0A6C0FD80</accession>